<keyword evidence="2" id="KW-1185">Reference proteome</keyword>
<dbReference type="KEGG" id="mrr:Moror_8784"/>
<proteinExistence type="predicted"/>
<gene>
    <name evidence="1" type="ORF">Moror_8784</name>
</gene>
<protein>
    <submittedName>
        <fullName evidence="1">Uncharacterized protein</fullName>
    </submittedName>
</protein>
<dbReference type="EMBL" id="AWSO01001576">
    <property type="protein sequence ID" value="ESK83344.1"/>
    <property type="molecule type" value="Genomic_DNA"/>
</dbReference>
<reference evidence="1 2" key="1">
    <citation type="journal article" date="2014" name="BMC Genomics">
        <title>Genome and secretome analysis of the hemibiotrophic fungal pathogen, Moniliophthora roreri, which causes frosty pod rot disease of cacao: mechanisms of the biotrophic and necrotrophic phases.</title>
        <authorList>
            <person name="Meinhardt L.W."/>
            <person name="Costa G.G.L."/>
            <person name="Thomazella D.P.T."/>
            <person name="Teixeira P.J.P.L."/>
            <person name="Carazzolle M.F."/>
            <person name="Schuster S.C."/>
            <person name="Carlson J.E."/>
            <person name="Guiltinan M.J."/>
            <person name="Mieczkowski P."/>
            <person name="Farmer A."/>
            <person name="Ramaraj T."/>
            <person name="Crozier J."/>
            <person name="Davis R.E."/>
            <person name="Shao J."/>
            <person name="Melnick R.L."/>
            <person name="Pereira G.A.G."/>
            <person name="Bailey B.A."/>
        </authorList>
    </citation>
    <scope>NUCLEOTIDE SEQUENCE [LARGE SCALE GENOMIC DNA]</scope>
    <source>
        <strain evidence="1 2">MCA 2997</strain>
    </source>
</reference>
<sequence>MFSIPTSSPGSPLTIMRFTASALFVILAATFVAANPLARRQDDIPCDFSDPEQPACPVNFICCGPEFICRDVEVCAV</sequence>
<name>V2XVB1_MONRO</name>
<evidence type="ECO:0000313" key="2">
    <source>
        <dbReference type="Proteomes" id="UP000017559"/>
    </source>
</evidence>
<dbReference type="Proteomes" id="UP000017559">
    <property type="component" value="Unassembled WGS sequence"/>
</dbReference>
<evidence type="ECO:0000313" key="1">
    <source>
        <dbReference type="EMBL" id="ESK83344.1"/>
    </source>
</evidence>
<dbReference type="AlphaFoldDB" id="V2XVB1"/>
<accession>V2XVB1</accession>
<dbReference type="HOGENOM" id="CLU_2638628_0_0_1"/>
<organism evidence="1 2">
    <name type="scientific">Moniliophthora roreri (strain MCA 2997)</name>
    <name type="common">Cocoa frosty pod rot fungus</name>
    <name type="synonym">Crinipellis roreri</name>
    <dbReference type="NCBI Taxonomy" id="1381753"/>
    <lineage>
        <taxon>Eukaryota</taxon>
        <taxon>Fungi</taxon>
        <taxon>Dikarya</taxon>
        <taxon>Basidiomycota</taxon>
        <taxon>Agaricomycotina</taxon>
        <taxon>Agaricomycetes</taxon>
        <taxon>Agaricomycetidae</taxon>
        <taxon>Agaricales</taxon>
        <taxon>Marasmiineae</taxon>
        <taxon>Marasmiaceae</taxon>
        <taxon>Moniliophthora</taxon>
    </lineage>
</organism>
<comment type="caution">
    <text evidence="1">The sequence shown here is derived from an EMBL/GenBank/DDBJ whole genome shotgun (WGS) entry which is preliminary data.</text>
</comment>